<name>A0A1S8LRJ6_9CLOT</name>
<proteinExistence type="predicted"/>
<dbReference type="AlphaFoldDB" id="A0A1S8LRJ6"/>
<protein>
    <submittedName>
        <fullName evidence="1">Uncharacterized protein</fullName>
    </submittedName>
</protein>
<accession>A0A1S8LRJ6</accession>
<organism evidence="1 2">
    <name type="scientific">Clostridium felsineum</name>
    <dbReference type="NCBI Taxonomy" id="36839"/>
    <lineage>
        <taxon>Bacteria</taxon>
        <taxon>Bacillati</taxon>
        <taxon>Bacillota</taxon>
        <taxon>Clostridia</taxon>
        <taxon>Eubacteriales</taxon>
        <taxon>Clostridiaceae</taxon>
        <taxon>Clostridium</taxon>
    </lineage>
</organism>
<dbReference type="Proteomes" id="UP000190951">
    <property type="component" value="Chromosome"/>
</dbReference>
<sequence>MKQYINMLIKSSLETNRNMRKINESLKYILKESPSKYAKYGEKFLKTINNDVEERNKVIEELKVLKSQDKFNRIFELMYKLKNLDYMDNVSCKSFFSMYINSMAIGKFIE</sequence>
<keyword evidence="2" id="KW-1185">Reference proteome</keyword>
<reference evidence="1 2" key="1">
    <citation type="submission" date="2022-04" db="EMBL/GenBank/DDBJ databases">
        <title>Genome sequence of C. roseum typestrain.</title>
        <authorList>
            <person name="Poehlein A."/>
            <person name="Schoch T."/>
            <person name="Duerre P."/>
            <person name="Daniel R."/>
        </authorList>
    </citation>
    <scope>NUCLEOTIDE SEQUENCE [LARGE SCALE GENOMIC DNA]</scope>
    <source>
        <strain evidence="1 2">DSM 7320</strain>
    </source>
</reference>
<dbReference type="RefSeq" id="WP_077835411.1">
    <property type="nucleotide sequence ID" value="NZ_CP096983.1"/>
</dbReference>
<evidence type="ECO:0000313" key="2">
    <source>
        <dbReference type="Proteomes" id="UP000190951"/>
    </source>
</evidence>
<dbReference type="STRING" id="84029.CROST_10940"/>
<evidence type="ECO:0000313" key="1">
    <source>
        <dbReference type="EMBL" id="URZ10910.1"/>
    </source>
</evidence>
<dbReference type="KEGG" id="crw:CROST_016260"/>
<gene>
    <name evidence="1" type="ORF">CROST_016260</name>
</gene>
<dbReference type="EMBL" id="CP096983">
    <property type="protein sequence ID" value="URZ10910.1"/>
    <property type="molecule type" value="Genomic_DNA"/>
</dbReference>